<dbReference type="InterPro" id="IPR002869">
    <property type="entry name" value="Pyrv_flavodox_OxRed_cen"/>
</dbReference>
<evidence type="ECO:0000313" key="4">
    <source>
        <dbReference type="EMBL" id="KIH76805.1"/>
    </source>
</evidence>
<feature type="domain" description="Pyruvate/ketoisovalerate oxidoreductase catalytic" evidence="3">
    <location>
        <begin position="11"/>
        <end position="175"/>
    </location>
</feature>
<dbReference type="PANTHER" id="PTHR42730">
    <property type="entry name" value="2-OXOGLUTARATE SYNTHASE SUBUNIT KORC"/>
    <property type="match status" value="1"/>
</dbReference>
<dbReference type="InterPro" id="IPR052554">
    <property type="entry name" value="2-oxoglutarate_synth_KorC"/>
</dbReference>
<dbReference type="AlphaFoldDB" id="A0A0C2HPF1"/>
<evidence type="ECO:0000313" key="5">
    <source>
        <dbReference type="Proteomes" id="UP000035068"/>
    </source>
</evidence>
<dbReference type="GO" id="GO:0016903">
    <property type="term" value="F:oxidoreductase activity, acting on the aldehyde or oxo group of donors"/>
    <property type="evidence" value="ECO:0007669"/>
    <property type="project" value="InterPro"/>
</dbReference>
<keyword evidence="5" id="KW-1185">Reference proteome</keyword>
<dbReference type="PANTHER" id="PTHR42730:SF1">
    <property type="entry name" value="2-OXOGLUTARATE SYNTHASE SUBUNIT KORC"/>
    <property type="match status" value="1"/>
</dbReference>
<name>A0A0C2HPF1_9BACT</name>
<evidence type="ECO:0000256" key="1">
    <source>
        <dbReference type="ARBA" id="ARBA00023002"/>
    </source>
</evidence>
<comment type="caution">
    <text evidence="4">The sequence shown here is derived from an EMBL/GenBank/DDBJ whole genome shotgun (WGS) entry which is preliminary data.</text>
</comment>
<dbReference type="Proteomes" id="UP000035068">
    <property type="component" value="Unassembled WGS sequence"/>
</dbReference>
<accession>A0A0C2HPF1</accession>
<evidence type="ECO:0000256" key="2">
    <source>
        <dbReference type="SAM" id="Phobius"/>
    </source>
</evidence>
<keyword evidence="2" id="KW-1133">Transmembrane helix</keyword>
<dbReference type="Gene3D" id="3.40.920.10">
    <property type="entry name" value="Pyruvate-ferredoxin oxidoreductase, PFOR, domain III"/>
    <property type="match status" value="1"/>
</dbReference>
<keyword evidence="1" id="KW-0560">Oxidoreductase</keyword>
<evidence type="ECO:0000259" key="3">
    <source>
        <dbReference type="Pfam" id="PF01558"/>
    </source>
</evidence>
<proteinExistence type="predicted"/>
<sequence length="181" mass="19066">MNLDVFIAGFGGQGVLLLGNLLACAAIREGKNVSYFPAYGVEKRGGAATCTVVISAEEVGSPVVGRPQAAILLNQLSLDKYFARIRSGGFALVNTSLVDGALPRSGDVEVLAIPMNEVALEVGDARLVNMVAAGAWALKTGALTVASMEQALREVLPERNHRFIPLNVEAMRRGAAFVAER</sequence>
<organism evidence="4 5">
    <name type="scientific">Geoalkalibacter ferrihydriticus DSM 17813</name>
    <dbReference type="NCBI Taxonomy" id="1121915"/>
    <lineage>
        <taxon>Bacteria</taxon>
        <taxon>Pseudomonadati</taxon>
        <taxon>Thermodesulfobacteriota</taxon>
        <taxon>Desulfuromonadia</taxon>
        <taxon>Desulfuromonadales</taxon>
        <taxon>Geoalkalibacteraceae</taxon>
        <taxon>Geoalkalibacter</taxon>
    </lineage>
</organism>
<gene>
    <name evidence="4" type="ORF">GFER_06740</name>
</gene>
<protein>
    <submittedName>
        <fullName evidence="4">2-oxoacid:ferredoxin oxidoreductase subunit gamma</fullName>
    </submittedName>
</protein>
<dbReference type="InterPro" id="IPR019752">
    <property type="entry name" value="Pyrv/ketoisovalerate_OxRed_cat"/>
</dbReference>
<reference evidence="4 5" key="1">
    <citation type="submission" date="2014-12" db="EMBL/GenBank/DDBJ databases">
        <title>Genomes of Geoalkalibacter ferrihydriticus and Geoalkalibacter subterraneus, two haloalkaliphilic metal-reducing members of the Geobacteraceae.</title>
        <authorList>
            <person name="Badalamenti J.P."/>
            <person name="Torres C.I."/>
            <person name="Krajmalnik-Brown R."/>
            <person name="Bond D.R."/>
        </authorList>
    </citation>
    <scope>NUCLEOTIDE SEQUENCE [LARGE SCALE GENOMIC DNA]</scope>
    <source>
        <strain evidence="4 5">DSM 17813</strain>
    </source>
</reference>
<dbReference type="RefSeq" id="WP_040097778.1">
    <property type="nucleotide sequence ID" value="NZ_JWJD01000002.1"/>
</dbReference>
<dbReference type="SUPFAM" id="SSF53323">
    <property type="entry name" value="Pyruvate-ferredoxin oxidoreductase, PFOR, domain III"/>
    <property type="match status" value="1"/>
</dbReference>
<dbReference type="Pfam" id="PF01558">
    <property type="entry name" value="POR"/>
    <property type="match status" value="1"/>
</dbReference>
<dbReference type="EMBL" id="JWJD01000002">
    <property type="protein sequence ID" value="KIH76805.1"/>
    <property type="molecule type" value="Genomic_DNA"/>
</dbReference>
<keyword evidence="2" id="KW-0812">Transmembrane</keyword>
<keyword evidence="2" id="KW-0472">Membrane</keyword>
<feature type="transmembrane region" description="Helical" evidence="2">
    <location>
        <begin position="6"/>
        <end position="27"/>
    </location>
</feature>